<dbReference type="AlphaFoldDB" id="A0A7V8SYP2"/>
<keyword evidence="2" id="KW-1185">Reference proteome</keyword>
<proteinExistence type="predicted"/>
<sequence>EAIKRFYDDEDFAVKAYEAFDKQPESDVRRIYERYKQGNLFERVPYVLAGAVKAVVAQQSDERIAAQMKAFDFRTVIDNGTVDYLVRQGFFEKLFGPGVKAEENRKEKLAMRK</sequence>
<protein>
    <submittedName>
        <fullName evidence="1">Uncharacterized protein</fullName>
    </submittedName>
</protein>
<comment type="caution">
    <text evidence="1">The sequence shown here is derived from an EMBL/GenBank/DDBJ whole genome shotgun (WGS) entry which is preliminary data.</text>
</comment>
<evidence type="ECO:0000313" key="1">
    <source>
        <dbReference type="EMBL" id="MBA0086927.1"/>
    </source>
</evidence>
<accession>A0A7V8SYP2</accession>
<gene>
    <name evidence="1" type="ORF">HRJ53_18250</name>
</gene>
<name>A0A7V8SYP2_9BACT</name>
<organism evidence="1 2">
    <name type="scientific">Candidatus Acidiferrum panamense</name>
    <dbReference type="NCBI Taxonomy" id="2741543"/>
    <lineage>
        <taxon>Bacteria</taxon>
        <taxon>Pseudomonadati</taxon>
        <taxon>Acidobacteriota</taxon>
        <taxon>Terriglobia</taxon>
        <taxon>Candidatus Acidiferrales</taxon>
        <taxon>Candidatus Acidiferrum</taxon>
    </lineage>
</organism>
<feature type="non-terminal residue" evidence="1">
    <location>
        <position position="1"/>
    </location>
</feature>
<evidence type="ECO:0000313" key="2">
    <source>
        <dbReference type="Proteomes" id="UP000567293"/>
    </source>
</evidence>
<dbReference type="Proteomes" id="UP000567293">
    <property type="component" value="Unassembled WGS sequence"/>
</dbReference>
<dbReference type="EMBL" id="JACDQQ010001747">
    <property type="protein sequence ID" value="MBA0086927.1"/>
    <property type="molecule type" value="Genomic_DNA"/>
</dbReference>
<reference evidence="1" key="1">
    <citation type="submission" date="2020-06" db="EMBL/GenBank/DDBJ databases">
        <title>Legume-microbial interactions unlock mineral nutrients during tropical forest succession.</title>
        <authorList>
            <person name="Epihov D.Z."/>
        </authorList>
    </citation>
    <scope>NUCLEOTIDE SEQUENCE [LARGE SCALE GENOMIC DNA]</scope>
    <source>
        <strain evidence="1">Pan2503</strain>
    </source>
</reference>